<dbReference type="InterPro" id="IPR010730">
    <property type="entry name" value="HET"/>
</dbReference>
<reference evidence="2" key="1">
    <citation type="journal article" date="2020" name="Stud. Mycol.">
        <title>101 Dothideomycetes genomes: a test case for predicting lifestyles and emergence of pathogens.</title>
        <authorList>
            <person name="Haridas S."/>
            <person name="Albert R."/>
            <person name="Binder M."/>
            <person name="Bloem J."/>
            <person name="Labutti K."/>
            <person name="Salamov A."/>
            <person name="Andreopoulos B."/>
            <person name="Baker S."/>
            <person name="Barry K."/>
            <person name="Bills G."/>
            <person name="Bluhm B."/>
            <person name="Cannon C."/>
            <person name="Castanera R."/>
            <person name="Culley D."/>
            <person name="Daum C."/>
            <person name="Ezra D."/>
            <person name="Gonzalez J."/>
            <person name="Henrissat B."/>
            <person name="Kuo A."/>
            <person name="Liang C."/>
            <person name="Lipzen A."/>
            <person name="Lutzoni F."/>
            <person name="Magnuson J."/>
            <person name="Mondo S."/>
            <person name="Nolan M."/>
            <person name="Ohm R."/>
            <person name="Pangilinan J."/>
            <person name="Park H.-J."/>
            <person name="Ramirez L."/>
            <person name="Alfaro M."/>
            <person name="Sun H."/>
            <person name="Tritt A."/>
            <person name="Yoshinaga Y."/>
            <person name="Zwiers L.-H."/>
            <person name="Turgeon B."/>
            <person name="Goodwin S."/>
            <person name="Spatafora J."/>
            <person name="Crous P."/>
            <person name="Grigoriev I."/>
        </authorList>
    </citation>
    <scope>NUCLEOTIDE SEQUENCE</scope>
    <source>
        <strain evidence="2">CBS 627.86</strain>
    </source>
</reference>
<name>A0A6A5YMU7_9PLEO</name>
<dbReference type="EMBL" id="ML977352">
    <property type="protein sequence ID" value="KAF2107657.1"/>
    <property type="molecule type" value="Genomic_DNA"/>
</dbReference>
<protein>
    <recommendedName>
        <fullName evidence="1">Heterokaryon incompatibility domain-containing protein</fullName>
    </recommendedName>
</protein>
<dbReference type="PANTHER" id="PTHR33112:SF16">
    <property type="entry name" value="HETEROKARYON INCOMPATIBILITY DOMAIN-CONTAINING PROTEIN"/>
    <property type="match status" value="1"/>
</dbReference>
<accession>A0A6A5YMU7</accession>
<gene>
    <name evidence="2" type="ORF">BDV96DRAFT_672798</name>
</gene>
<feature type="domain" description="Heterokaryon incompatibility" evidence="1">
    <location>
        <begin position="2"/>
        <end position="73"/>
    </location>
</feature>
<proteinExistence type="predicted"/>
<evidence type="ECO:0000259" key="1">
    <source>
        <dbReference type="Pfam" id="PF06985"/>
    </source>
</evidence>
<evidence type="ECO:0000313" key="2">
    <source>
        <dbReference type="EMBL" id="KAF2107657.1"/>
    </source>
</evidence>
<dbReference type="AlphaFoldDB" id="A0A6A5YMU7"/>
<dbReference type="PANTHER" id="PTHR33112">
    <property type="entry name" value="DOMAIN PROTEIN, PUTATIVE-RELATED"/>
    <property type="match status" value="1"/>
</dbReference>
<organism evidence="2 3">
    <name type="scientific">Lophiotrema nucula</name>
    <dbReference type="NCBI Taxonomy" id="690887"/>
    <lineage>
        <taxon>Eukaryota</taxon>
        <taxon>Fungi</taxon>
        <taxon>Dikarya</taxon>
        <taxon>Ascomycota</taxon>
        <taxon>Pezizomycotina</taxon>
        <taxon>Dothideomycetes</taxon>
        <taxon>Pleosporomycetidae</taxon>
        <taxon>Pleosporales</taxon>
        <taxon>Lophiotremataceae</taxon>
        <taxon>Lophiotrema</taxon>
    </lineage>
</organism>
<dbReference type="Pfam" id="PF06985">
    <property type="entry name" value="HET"/>
    <property type="match status" value="1"/>
</dbReference>
<dbReference type="Proteomes" id="UP000799770">
    <property type="component" value="Unassembled WGS sequence"/>
</dbReference>
<keyword evidence="3" id="KW-1185">Reference proteome</keyword>
<evidence type="ECO:0000313" key="3">
    <source>
        <dbReference type="Proteomes" id="UP000799770"/>
    </source>
</evidence>
<sequence>MEAARMASVYENAFLTIAATEAGNGSDGCFSQTATTHMPVPVPRCEEVYVRETLRSRHALDSPLLGRAWTFKENLKETLLLDLLWVSQDPQRSRVIGTRLPTWTWAPLIGRVYWRGHCNVLTCVEVVEHLYHSNNPSSAPDFIGDVKIASRTIRAPSIPMSDLLDWLDVQEISQEDDDRWGTDPDAHSMQVIEDWLGRDNSYRLTKLVALDYNWDASLTPQDVTTGFYIVPIARIGPYNEHAGVVIKSMDSKATYVHEGLVKFKHVEVR</sequence>